<dbReference type="Proteomes" id="UP000436088">
    <property type="component" value="Unassembled WGS sequence"/>
</dbReference>
<evidence type="ECO:0000256" key="6">
    <source>
        <dbReference type="RuleBase" id="RU363114"/>
    </source>
</evidence>
<dbReference type="AlphaFoldDB" id="A0A6A2XVS2"/>
<evidence type="ECO:0000256" key="3">
    <source>
        <dbReference type="ARBA" id="ARBA00005784"/>
    </source>
</evidence>
<evidence type="ECO:0000313" key="9">
    <source>
        <dbReference type="Proteomes" id="UP000436088"/>
    </source>
</evidence>
<gene>
    <name evidence="8" type="ORF">F3Y22_tig00111394pilonHSYRG00056</name>
</gene>
<comment type="subcellular location">
    <subcellularLocation>
        <location evidence="2 6">Secreted</location>
        <location evidence="2 6">Cell wall</location>
    </subcellularLocation>
</comment>
<comment type="caution">
    <text evidence="8">The sequence shown here is derived from an EMBL/GenBank/DDBJ whole genome shotgun (WGS) entry which is preliminary data.</text>
</comment>
<evidence type="ECO:0000256" key="4">
    <source>
        <dbReference type="ARBA" id="ARBA00022512"/>
    </source>
</evidence>
<dbReference type="PANTHER" id="PTHR21562:SF51">
    <property type="entry name" value="PECTIN ACETYLESTERASE 11"/>
    <property type="match status" value="1"/>
</dbReference>
<accession>A0A6A2XVS2</accession>
<feature type="signal peptide" evidence="6">
    <location>
        <begin position="1"/>
        <end position="25"/>
    </location>
</feature>
<dbReference type="GO" id="GO:0004672">
    <property type="term" value="F:protein kinase activity"/>
    <property type="evidence" value="ECO:0007669"/>
    <property type="project" value="InterPro"/>
</dbReference>
<evidence type="ECO:0000256" key="1">
    <source>
        <dbReference type="ARBA" id="ARBA00003534"/>
    </source>
</evidence>
<dbReference type="InterPro" id="IPR004963">
    <property type="entry name" value="PAE/NOTUM"/>
</dbReference>
<evidence type="ECO:0000256" key="5">
    <source>
        <dbReference type="ARBA" id="ARBA00023316"/>
    </source>
</evidence>
<sequence length="515" mass="56518">MQHGRMIGSSLLACVLTIISLKAEGASVGITFLQDAATKGAVCLDGSPPAYHFDKGSGTGVNNWIVHMEGGGWCEDVATCLSRKKTDLGSSKLMVKQFGFSGLLSSQQKSNPDFYNWNRIKVRYCDGSSFTGDVEAVNPANNLFFRGNRIFEAIIADLLAKGMQNANNAILSGCSAGGLASILHCDRFRDLLPATTKVKCISDAGFFIHAKDVSGGQHIENFYSQVAKLHDSIKNLPASCTSRMGTRPELCFFPQYVVQTMQTPMFFINSAYDSWQIKNILAPSAADKAKAWKSCKLDLNKCTPAQLKVIQDFRDEFLLAINTTGVLNSSSGGMFIDSCYAHCQIGKQITWSSDTSPVVDNTKIAKAVGDWYYERSTIKKLDCPYPCNPTCPKVDSESGLDVEAVGSVRHENVSRLRAYYYSKDEKLVVHDYYDRGSVSALLHAVMSPMSPPAMRIAGYRAPEVTITRRATQESDVYSYGVLLLELLTGKSPIHATGGEEIIHLVRWVHSVVREE</sequence>
<dbReference type="InterPro" id="IPR001245">
    <property type="entry name" value="Ser-Thr/Tyr_kinase_cat_dom"/>
</dbReference>
<dbReference type="PANTHER" id="PTHR21562">
    <property type="entry name" value="NOTUM-RELATED"/>
    <property type="match status" value="1"/>
</dbReference>
<name>A0A6A2XVS2_HIBSY</name>
<dbReference type="EC" id="3.1.1.-" evidence="6"/>
<dbReference type="SUPFAM" id="SSF56112">
    <property type="entry name" value="Protein kinase-like (PK-like)"/>
    <property type="match status" value="1"/>
</dbReference>
<keyword evidence="6" id="KW-0964">Secreted</keyword>
<keyword evidence="6" id="KW-0378">Hydrolase</keyword>
<protein>
    <recommendedName>
        <fullName evidence="6">Pectin acetylesterase</fullName>
        <ecNumber evidence="6">3.1.1.-</ecNumber>
    </recommendedName>
</protein>
<dbReference type="Pfam" id="PF07714">
    <property type="entry name" value="PK_Tyr_Ser-Thr"/>
    <property type="match status" value="1"/>
</dbReference>
<dbReference type="Gene3D" id="1.10.510.10">
    <property type="entry name" value="Transferase(Phosphotransferase) domain 1"/>
    <property type="match status" value="1"/>
</dbReference>
<proteinExistence type="inferred from homology"/>
<keyword evidence="4 6" id="KW-0134">Cell wall</keyword>
<dbReference type="InterPro" id="IPR011009">
    <property type="entry name" value="Kinase-like_dom_sf"/>
</dbReference>
<dbReference type="EMBL" id="VEPZ02001329">
    <property type="protein sequence ID" value="KAE8679812.1"/>
    <property type="molecule type" value="Genomic_DNA"/>
</dbReference>
<evidence type="ECO:0000313" key="8">
    <source>
        <dbReference type="EMBL" id="KAE8679812.1"/>
    </source>
</evidence>
<keyword evidence="9" id="KW-1185">Reference proteome</keyword>
<feature type="chain" id="PRO_5025713381" description="Pectin acetylesterase" evidence="6">
    <location>
        <begin position="26"/>
        <end position="515"/>
    </location>
</feature>
<organism evidence="8 9">
    <name type="scientific">Hibiscus syriacus</name>
    <name type="common">Rose of Sharon</name>
    <dbReference type="NCBI Taxonomy" id="106335"/>
    <lineage>
        <taxon>Eukaryota</taxon>
        <taxon>Viridiplantae</taxon>
        <taxon>Streptophyta</taxon>
        <taxon>Embryophyta</taxon>
        <taxon>Tracheophyta</taxon>
        <taxon>Spermatophyta</taxon>
        <taxon>Magnoliopsida</taxon>
        <taxon>eudicotyledons</taxon>
        <taxon>Gunneridae</taxon>
        <taxon>Pentapetalae</taxon>
        <taxon>rosids</taxon>
        <taxon>malvids</taxon>
        <taxon>Malvales</taxon>
        <taxon>Malvaceae</taxon>
        <taxon>Malvoideae</taxon>
        <taxon>Hibiscus</taxon>
    </lineage>
</organism>
<dbReference type="GO" id="GO:0009505">
    <property type="term" value="C:plant-type cell wall"/>
    <property type="evidence" value="ECO:0007669"/>
    <property type="project" value="TreeGrafter"/>
</dbReference>
<dbReference type="GO" id="GO:0052793">
    <property type="term" value="F:pectin acetylesterase activity"/>
    <property type="evidence" value="ECO:0007669"/>
    <property type="project" value="TreeGrafter"/>
</dbReference>
<dbReference type="Pfam" id="PF03283">
    <property type="entry name" value="PAE"/>
    <property type="match status" value="1"/>
</dbReference>
<keyword evidence="5 6" id="KW-0961">Cell wall biogenesis/degradation</keyword>
<evidence type="ECO:0000259" key="7">
    <source>
        <dbReference type="Pfam" id="PF07714"/>
    </source>
</evidence>
<evidence type="ECO:0000256" key="2">
    <source>
        <dbReference type="ARBA" id="ARBA00004191"/>
    </source>
</evidence>
<comment type="function">
    <text evidence="1 6">Hydrolyzes acetyl esters in homogalacturonan regions of pectin. In type I primary cell wall, galacturonic acid residues of pectin can be acetylated at the O-2 and O-3 positions. Decreasing the degree of acetylation of pectin gels in vitro alters their physical properties.</text>
</comment>
<keyword evidence="6" id="KW-0732">Signal</keyword>
<feature type="domain" description="Serine-threonine/tyrosine-protein kinase catalytic" evidence="7">
    <location>
        <begin position="459"/>
        <end position="506"/>
    </location>
</feature>
<comment type="similarity">
    <text evidence="3 6">Belongs to the pectinacetylesterase family.</text>
</comment>
<reference evidence="8" key="1">
    <citation type="submission" date="2019-09" db="EMBL/GenBank/DDBJ databases">
        <title>Draft genome information of white flower Hibiscus syriacus.</title>
        <authorList>
            <person name="Kim Y.-M."/>
        </authorList>
    </citation>
    <scope>NUCLEOTIDE SEQUENCE [LARGE SCALE GENOMIC DNA]</scope>
    <source>
        <strain evidence="8">YM2019G1</strain>
    </source>
</reference>
<dbReference type="GO" id="GO:0071555">
    <property type="term" value="P:cell wall organization"/>
    <property type="evidence" value="ECO:0007669"/>
    <property type="project" value="UniProtKB-KW"/>
</dbReference>